<proteinExistence type="inferred from homology"/>
<dbReference type="SUPFAM" id="SSF55347">
    <property type="entry name" value="Glyceraldehyde-3-phosphate dehydrogenase-like, C-terminal domain"/>
    <property type="match status" value="1"/>
</dbReference>
<sequence>MNFNETYEKELAFQADRRRATVEFIKIISDLWYDKSIELVLFRNQLIDRNVSQILNLHDYAGKFVQKPISIFDSVEIAQAIKTLDTPPAKLDIGKLTYEYHLEDNTHNNVTAFVASKLRDANKNGDLKPKDVILYGFGRIGRLVARELMARTGKGSQLRLRAIVTRGKIDKQILEKRASLLKNDSVHGDFSGTVSVDEKNKALIINGTTVNIISANNPEDIDYTKNHINNALVIDNTGAFRDKEALSRHLLSKGVDKVLLTAPGKEVPNIVYGVNHKENDPDKVNIFSAASCTTNAITPVLKAIEDSFGVKSGHLETIHAYTNDQNLVDNFHGKYRRGRAAGLNMVITETGAGSAVAKALPSLEGKLTSNAIRVPVPNGSLAILNLELKNKTSLNGIHTILKKYALEGDLVEQIKYELSDELVSSDIVGSSAPSIYDSKATIVRKDGKNVILYIWYDNEYGYSHQVIRLAKYIAKVRRYTYY</sequence>
<dbReference type="Pfam" id="PF00044">
    <property type="entry name" value="Gp_dh_N"/>
    <property type="match status" value="1"/>
</dbReference>
<dbReference type="Gene3D" id="3.40.50.720">
    <property type="entry name" value="NAD(P)-binding Rossmann-like Domain"/>
    <property type="match status" value="1"/>
</dbReference>
<dbReference type="InterPro" id="IPR020830">
    <property type="entry name" value="GlycerAld_3-P_DH_AS"/>
</dbReference>
<gene>
    <name evidence="6" type="ORF">GCM10023315_21860</name>
</gene>
<dbReference type="EMBL" id="BAABJK010000006">
    <property type="protein sequence ID" value="GAA4971380.1"/>
    <property type="molecule type" value="Genomic_DNA"/>
</dbReference>
<reference evidence="7" key="1">
    <citation type="journal article" date="2019" name="Int. J. Syst. Evol. Microbiol.">
        <title>The Global Catalogue of Microorganisms (GCM) 10K type strain sequencing project: providing services to taxonomists for standard genome sequencing and annotation.</title>
        <authorList>
            <consortium name="The Broad Institute Genomics Platform"/>
            <consortium name="The Broad Institute Genome Sequencing Center for Infectious Disease"/>
            <person name="Wu L."/>
            <person name="Ma J."/>
        </authorList>
    </citation>
    <scope>NUCLEOTIDE SEQUENCE [LARGE SCALE GENOMIC DNA]</scope>
    <source>
        <strain evidence="7">JCM 18287</strain>
    </source>
</reference>
<dbReference type="Pfam" id="PF02800">
    <property type="entry name" value="Gp_dh_C"/>
    <property type="match status" value="1"/>
</dbReference>
<dbReference type="PROSITE" id="PS00071">
    <property type="entry name" value="GAPDH"/>
    <property type="match status" value="1"/>
</dbReference>
<dbReference type="PANTHER" id="PTHR43454">
    <property type="entry name" value="GLYCERALDEHYDE-3-PHOSPHATE DEHYDROGENASE"/>
    <property type="match status" value="1"/>
</dbReference>
<organism evidence="6 7">
    <name type="scientific">Algibacter aquimarinus</name>
    <dbReference type="NCBI Taxonomy" id="1136748"/>
    <lineage>
        <taxon>Bacteria</taxon>
        <taxon>Pseudomonadati</taxon>
        <taxon>Bacteroidota</taxon>
        <taxon>Flavobacteriia</taxon>
        <taxon>Flavobacteriales</taxon>
        <taxon>Flavobacteriaceae</taxon>
        <taxon>Algibacter</taxon>
    </lineage>
</organism>
<dbReference type="SUPFAM" id="SSF51735">
    <property type="entry name" value="NAD(P)-binding Rossmann-fold domains"/>
    <property type="match status" value="1"/>
</dbReference>
<dbReference type="Proteomes" id="UP001501692">
    <property type="component" value="Unassembled WGS sequence"/>
</dbReference>
<dbReference type="InterPro" id="IPR020828">
    <property type="entry name" value="GlycerAld_3-P_DH_NAD(P)-bd"/>
</dbReference>
<dbReference type="CDD" id="cd05214">
    <property type="entry name" value="GAPDH_I_N"/>
    <property type="match status" value="1"/>
</dbReference>
<protein>
    <recommendedName>
        <fullName evidence="4">Glyceraldehyde-3-phosphate dehydrogenase</fullName>
        <ecNumber evidence="4">1.2.1.-</ecNumber>
    </recommendedName>
</protein>
<evidence type="ECO:0000256" key="2">
    <source>
        <dbReference type="ARBA" id="ARBA00023002"/>
    </source>
</evidence>
<evidence type="ECO:0000256" key="1">
    <source>
        <dbReference type="ARBA" id="ARBA00007406"/>
    </source>
</evidence>
<dbReference type="RefSeq" id="WP_345168400.1">
    <property type="nucleotide sequence ID" value="NZ_BAABJK010000006.1"/>
</dbReference>
<name>A0ABP9HHZ1_9FLAO</name>
<evidence type="ECO:0000256" key="3">
    <source>
        <dbReference type="RuleBase" id="RU000397"/>
    </source>
</evidence>
<evidence type="ECO:0000259" key="5">
    <source>
        <dbReference type="SMART" id="SM00846"/>
    </source>
</evidence>
<dbReference type="PANTHER" id="PTHR43454:SF1">
    <property type="entry name" value="GLYCERALDEHYDE 3-PHOSPHATE DEHYDROGENASE NAD(P) BINDING DOMAIN-CONTAINING PROTEIN"/>
    <property type="match status" value="1"/>
</dbReference>
<dbReference type="InterPro" id="IPR036291">
    <property type="entry name" value="NAD(P)-bd_dom_sf"/>
</dbReference>
<dbReference type="EC" id="1.2.1.-" evidence="4"/>
<dbReference type="PRINTS" id="PR00078">
    <property type="entry name" value="G3PDHDRGNASE"/>
</dbReference>
<dbReference type="SMART" id="SM00846">
    <property type="entry name" value="Gp_dh_N"/>
    <property type="match status" value="1"/>
</dbReference>
<comment type="caution">
    <text evidence="6">The sequence shown here is derived from an EMBL/GenBank/DDBJ whole genome shotgun (WGS) entry which is preliminary data.</text>
</comment>
<comment type="similarity">
    <text evidence="1 3">Belongs to the glyceraldehyde-3-phosphate dehydrogenase family.</text>
</comment>
<dbReference type="Gene3D" id="3.30.360.10">
    <property type="entry name" value="Dihydrodipicolinate Reductase, domain 2"/>
    <property type="match status" value="1"/>
</dbReference>
<accession>A0ABP9HHZ1</accession>
<dbReference type="InterPro" id="IPR020831">
    <property type="entry name" value="GlycerAld/Erythrose_P_DH"/>
</dbReference>
<feature type="domain" description="Glyceraldehyde 3-phosphate dehydrogenase NAD(P) binding" evidence="5">
    <location>
        <begin position="130"/>
        <end position="292"/>
    </location>
</feature>
<evidence type="ECO:0000256" key="4">
    <source>
        <dbReference type="RuleBase" id="RU361160"/>
    </source>
</evidence>
<keyword evidence="2 4" id="KW-0560">Oxidoreductase</keyword>
<evidence type="ECO:0000313" key="7">
    <source>
        <dbReference type="Proteomes" id="UP001501692"/>
    </source>
</evidence>
<keyword evidence="7" id="KW-1185">Reference proteome</keyword>
<evidence type="ECO:0000313" key="6">
    <source>
        <dbReference type="EMBL" id="GAA4971380.1"/>
    </source>
</evidence>
<dbReference type="CDD" id="cd18126">
    <property type="entry name" value="GAPDH_I_C"/>
    <property type="match status" value="1"/>
</dbReference>
<dbReference type="NCBIfam" id="TIGR01534">
    <property type="entry name" value="GAPDH-I"/>
    <property type="match status" value="1"/>
</dbReference>
<dbReference type="InterPro" id="IPR006424">
    <property type="entry name" value="Glyceraldehyde-3-P_DH_1"/>
</dbReference>
<dbReference type="InterPro" id="IPR020829">
    <property type="entry name" value="GlycerAld_3-P_DH_cat"/>
</dbReference>
<dbReference type="NCBIfam" id="NF006139">
    <property type="entry name" value="PRK08289.1"/>
    <property type="match status" value="1"/>
</dbReference>